<dbReference type="Proteomes" id="UP000783287">
    <property type="component" value="Unassembled WGS sequence"/>
</dbReference>
<proteinExistence type="predicted"/>
<dbReference type="EMBL" id="JAGQLK010000148">
    <property type="protein sequence ID" value="MCA9383829.1"/>
    <property type="molecule type" value="Genomic_DNA"/>
</dbReference>
<dbReference type="AlphaFoldDB" id="A0A955L6K9"/>
<evidence type="ECO:0000313" key="2">
    <source>
        <dbReference type="Proteomes" id="UP000783287"/>
    </source>
</evidence>
<reference evidence="1" key="1">
    <citation type="submission" date="2020-04" db="EMBL/GenBank/DDBJ databases">
        <authorList>
            <person name="Zhang T."/>
        </authorList>
    </citation>
    <scope>NUCLEOTIDE SEQUENCE</scope>
    <source>
        <strain evidence="1">HKST-UBA14</strain>
    </source>
</reference>
<evidence type="ECO:0000313" key="1">
    <source>
        <dbReference type="EMBL" id="MCA9383829.1"/>
    </source>
</evidence>
<reference evidence="1" key="2">
    <citation type="journal article" date="2021" name="Microbiome">
        <title>Successional dynamics and alternative stable states in a saline activated sludge microbial community over 9 years.</title>
        <authorList>
            <person name="Wang Y."/>
            <person name="Ye J."/>
            <person name="Ju F."/>
            <person name="Liu L."/>
            <person name="Boyd J.A."/>
            <person name="Deng Y."/>
            <person name="Parks D.H."/>
            <person name="Jiang X."/>
            <person name="Yin X."/>
            <person name="Woodcroft B.J."/>
            <person name="Tyson G.W."/>
            <person name="Hugenholtz P."/>
            <person name="Polz M.F."/>
            <person name="Zhang T."/>
        </authorList>
    </citation>
    <scope>NUCLEOTIDE SEQUENCE</scope>
    <source>
        <strain evidence="1">HKST-UBA14</strain>
    </source>
</reference>
<sequence length="45" mass="5018">MNDITSTTKNDDETAIIFFANASCSLYFSKAKIIADKWSKKLGTK</sequence>
<gene>
    <name evidence="1" type="ORF">KC909_05705</name>
</gene>
<accession>A0A955L6K9</accession>
<protein>
    <submittedName>
        <fullName evidence="1">Uncharacterized protein</fullName>
    </submittedName>
</protein>
<name>A0A955L6K9_9BACT</name>
<comment type="caution">
    <text evidence="1">The sequence shown here is derived from an EMBL/GenBank/DDBJ whole genome shotgun (WGS) entry which is preliminary data.</text>
</comment>
<organism evidence="1 2">
    <name type="scientific">Candidatus Dojkabacteria bacterium</name>
    <dbReference type="NCBI Taxonomy" id="2099670"/>
    <lineage>
        <taxon>Bacteria</taxon>
        <taxon>Candidatus Dojkabacteria</taxon>
    </lineage>
</organism>